<feature type="binding site" evidence="14">
    <location>
        <begin position="139"/>
        <end position="141"/>
    </location>
    <ligand>
        <name>FAD</name>
        <dbReference type="ChEBI" id="CHEBI:57692"/>
    </ligand>
</feature>
<keyword evidence="20" id="KW-1185">Reference proteome</keyword>
<feature type="domain" description="Pyridine nucleotide-disulphide oxidoreductase dimerisation" evidence="17">
    <location>
        <begin position="343"/>
        <end position="450"/>
    </location>
</feature>
<evidence type="ECO:0000256" key="5">
    <source>
        <dbReference type="ARBA" id="ARBA00022490"/>
    </source>
</evidence>
<evidence type="ECO:0000256" key="1">
    <source>
        <dbReference type="ARBA" id="ARBA00004496"/>
    </source>
</evidence>
<dbReference type="FunFam" id="3.30.390.30:FF:000001">
    <property type="entry name" value="Dihydrolipoyl dehydrogenase"/>
    <property type="match status" value="1"/>
</dbReference>
<keyword evidence="14" id="KW-0547">Nucleotide-binding</keyword>
<protein>
    <recommendedName>
        <fullName evidence="4 16">Dihydrolipoyl dehydrogenase</fullName>
        <ecNumber evidence="3 16">1.8.1.4</ecNumber>
    </recommendedName>
</protein>
<dbReference type="EC" id="1.8.1.4" evidence="3 16"/>
<dbReference type="InterPro" id="IPR001100">
    <property type="entry name" value="Pyr_nuc-diS_OxRdtase"/>
</dbReference>
<dbReference type="GO" id="GO:0004148">
    <property type="term" value="F:dihydrolipoyl dehydrogenase (NADH) activity"/>
    <property type="evidence" value="ECO:0007669"/>
    <property type="project" value="UniProtKB-EC"/>
</dbReference>
<dbReference type="Proteomes" id="UP000199073">
    <property type="component" value="Unassembled WGS sequence"/>
</dbReference>
<reference evidence="19 20" key="1">
    <citation type="submission" date="2016-10" db="EMBL/GenBank/DDBJ databases">
        <authorList>
            <person name="de Groot N.N."/>
        </authorList>
    </citation>
    <scope>NUCLEOTIDE SEQUENCE [LARGE SCALE GENOMIC DNA]</scope>
    <source>
        <strain evidence="19 20">DSM 12130</strain>
    </source>
</reference>
<comment type="cofactor">
    <cofactor evidence="14 16">
        <name>FAD</name>
        <dbReference type="ChEBI" id="CHEBI:57692"/>
    </cofactor>
    <text evidence="14 16">Binds 1 FAD per subunit.</text>
</comment>
<dbReference type="PANTHER" id="PTHR22912">
    <property type="entry name" value="DISULFIDE OXIDOREDUCTASE"/>
    <property type="match status" value="1"/>
</dbReference>
<feature type="binding site" evidence="14">
    <location>
        <position position="267"/>
    </location>
    <ligand>
        <name>NAD(+)</name>
        <dbReference type="ChEBI" id="CHEBI:57540"/>
    </ligand>
</feature>
<dbReference type="InterPro" id="IPR006258">
    <property type="entry name" value="Lipoamide_DH"/>
</dbReference>
<feature type="binding site" evidence="14">
    <location>
        <begin position="176"/>
        <end position="183"/>
    </location>
    <ligand>
        <name>NAD(+)</name>
        <dbReference type="ChEBI" id="CHEBI:57540"/>
    </ligand>
</feature>
<feature type="disulfide bond" description="Redox-active" evidence="15">
    <location>
        <begin position="42"/>
        <end position="47"/>
    </location>
</feature>
<evidence type="ECO:0000256" key="14">
    <source>
        <dbReference type="PIRSR" id="PIRSR000350-3"/>
    </source>
</evidence>
<evidence type="ECO:0000256" key="3">
    <source>
        <dbReference type="ARBA" id="ARBA00012608"/>
    </source>
</evidence>
<keyword evidence="6 16" id="KW-0285">Flavoprotein</keyword>
<feature type="binding site" evidence="14">
    <location>
        <position position="199"/>
    </location>
    <ligand>
        <name>NAD(+)</name>
        <dbReference type="ChEBI" id="CHEBI:57540"/>
    </ligand>
</feature>
<dbReference type="EMBL" id="FNJI01000053">
    <property type="protein sequence ID" value="SDP78937.1"/>
    <property type="molecule type" value="Genomic_DNA"/>
</dbReference>
<evidence type="ECO:0000256" key="16">
    <source>
        <dbReference type="RuleBase" id="RU003692"/>
    </source>
</evidence>
<comment type="subcellular location">
    <subcellularLocation>
        <location evidence="1">Cytoplasm</location>
    </subcellularLocation>
</comment>
<keyword evidence="5" id="KW-0963">Cytoplasm</keyword>
<dbReference type="GO" id="GO:0050660">
    <property type="term" value="F:flavin adenine dinucleotide binding"/>
    <property type="evidence" value="ECO:0007669"/>
    <property type="project" value="InterPro"/>
</dbReference>
<dbReference type="InterPro" id="IPR004099">
    <property type="entry name" value="Pyr_nucl-diS_OxRdtase_dimer"/>
</dbReference>
<evidence type="ECO:0000256" key="12">
    <source>
        <dbReference type="ARBA" id="ARBA00049187"/>
    </source>
</evidence>
<keyword evidence="9 14" id="KW-0520">NAD</keyword>
<dbReference type="PANTHER" id="PTHR22912:SF217">
    <property type="entry name" value="DIHYDROLIPOYL DEHYDROGENASE"/>
    <property type="match status" value="1"/>
</dbReference>
<dbReference type="SUPFAM" id="SSF55424">
    <property type="entry name" value="FAD/NAD-linked reductases, dimerisation (C-terminal) domain"/>
    <property type="match status" value="1"/>
</dbReference>
<evidence type="ECO:0000256" key="8">
    <source>
        <dbReference type="ARBA" id="ARBA00023002"/>
    </source>
</evidence>
<dbReference type="PRINTS" id="PR00368">
    <property type="entry name" value="FADPNR"/>
</dbReference>
<comment type="miscellaneous">
    <text evidence="16">The active site is a redox-active disulfide bond.</text>
</comment>
<dbReference type="GO" id="GO:0006103">
    <property type="term" value="P:2-oxoglutarate metabolic process"/>
    <property type="evidence" value="ECO:0007669"/>
    <property type="project" value="TreeGrafter"/>
</dbReference>
<keyword evidence="10" id="KW-1015">Disulfide bond</keyword>
<feature type="domain" description="FAD/NAD(P)-binding" evidence="18">
    <location>
        <begin position="5"/>
        <end position="322"/>
    </location>
</feature>
<evidence type="ECO:0000259" key="17">
    <source>
        <dbReference type="Pfam" id="PF02852"/>
    </source>
</evidence>
<dbReference type="RefSeq" id="WP_092225985.1">
    <property type="nucleotide sequence ID" value="NZ_FNJI01000053.1"/>
</dbReference>
<sequence>MENMYDLIIVGAGPGGYVAGIRASQLGLKACIVEKEKVGGVCLNVGCIPTKKLISQAHIFESRRELKSFGIAIDTKDFDFTKVLEKTKESVETLVRGVESLLKKNKVDIVHKRAKIVNKNSVMLDDGKKIHGRNIIIATGSRPMQVPGFEFDEKKILSSTGILNQKKLPKKLIILGGGAIGCEFAHIMNAFGVNVIIVEMQDQLLPFEDEDNVTVLKDSFSKKGIEVLTSTRALSVKKTDIDVTVTVEDNKYNKIDIKADQVLCVFGRTPNTDDIGLENIGLRTDKGYISVDDNYQTAVKNVFAIGDVVGTPQLAHVASKEGEIAIEFIANKYTTSCLNYENIPSGIYCEPQVAGFGLREKKAKEENIPYRKTIFPYRGVGKAVAVNKTEGRIIILTDPKTGEILGGHIVGHEATELIHELLLAKCSELLPEDIGNMIHAHPTLSELIREGALAVLGRAIHS</sequence>
<dbReference type="Pfam" id="PF02852">
    <property type="entry name" value="Pyr_redox_dim"/>
    <property type="match status" value="1"/>
</dbReference>
<dbReference type="Gene3D" id="3.30.390.30">
    <property type="match status" value="1"/>
</dbReference>
<keyword evidence="11 16" id="KW-0676">Redox-active center</keyword>
<dbReference type="Gene3D" id="3.50.50.60">
    <property type="entry name" value="FAD/NAD(P)-binding domain"/>
    <property type="match status" value="2"/>
</dbReference>
<feature type="active site" description="Proton acceptor" evidence="13">
    <location>
        <position position="441"/>
    </location>
</feature>
<comment type="catalytic activity">
    <reaction evidence="12 16">
        <text>N(6)-[(R)-dihydrolipoyl]-L-lysyl-[protein] + NAD(+) = N(6)-[(R)-lipoyl]-L-lysyl-[protein] + NADH + H(+)</text>
        <dbReference type="Rhea" id="RHEA:15045"/>
        <dbReference type="Rhea" id="RHEA-COMP:10474"/>
        <dbReference type="Rhea" id="RHEA-COMP:10475"/>
        <dbReference type="ChEBI" id="CHEBI:15378"/>
        <dbReference type="ChEBI" id="CHEBI:57540"/>
        <dbReference type="ChEBI" id="CHEBI:57945"/>
        <dbReference type="ChEBI" id="CHEBI:83099"/>
        <dbReference type="ChEBI" id="CHEBI:83100"/>
        <dbReference type="EC" id="1.8.1.4"/>
    </reaction>
</comment>
<dbReference type="InterPro" id="IPR036188">
    <property type="entry name" value="FAD/NAD-bd_sf"/>
</dbReference>
<evidence type="ECO:0000256" key="13">
    <source>
        <dbReference type="PIRSR" id="PIRSR000350-2"/>
    </source>
</evidence>
<feature type="binding site" evidence="14">
    <location>
        <position position="307"/>
    </location>
    <ligand>
        <name>FAD</name>
        <dbReference type="ChEBI" id="CHEBI:57692"/>
    </ligand>
</feature>
<evidence type="ECO:0000256" key="15">
    <source>
        <dbReference type="PIRSR" id="PIRSR000350-4"/>
    </source>
</evidence>
<keyword evidence="8 16" id="KW-0560">Oxidoreductase</keyword>
<dbReference type="AlphaFoldDB" id="A0A1H0VKA0"/>
<proteinExistence type="inferred from homology"/>
<evidence type="ECO:0000256" key="11">
    <source>
        <dbReference type="ARBA" id="ARBA00023284"/>
    </source>
</evidence>
<evidence type="ECO:0000256" key="2">
    <source>
        <dbReference type="ARBA" id="ARBA00007532"/>
    </source>
</evidence>
<dbReference type="STRING" id="91360.SAMN05660330_04120"/>
<comment type="similarity">
    <text evidence="2 16">Belongs to the class-I pyridine nucleotide-disulfide oxidoreductase family.</text>
</comment>
<dbReference type="Pfam" id="PF07992">
    <property type="entry name" value="Pyr_redox_2"/>
    <property type="match status" value="1"/>
</dbReference>
<dbReference type="SUPFAM" id="SSF51905">
    <property type="entry name" value="FAD/NAD(P)-binding domain"/>
    <property type="match status" value="1"/>
</dbReference>
<gene>
    <name evidence="19" type="ORF">SAMN05660330_04120</name>
</gene>
<evidence type="ECO:0000256" key="6">
    <source>
        <dbReference type="ARBA" id="ARBA00022630"/>
    </source>
</evidence>
<accession>A0A1H0VKA0</accession>
<dbReference type="InterPro" id="IPR023753">
    <property type="entry name" value="FAD/NAD-binding_dom"/>
</dbReference>
<dbReference type="GO" id="GO:0005737">
    <property type="term" value="C:cytoplasm"/>
    <property type="evidence" value="ECO:0007669"/>
    <property type="project" value="UniProtKB-SubCell"/>
</dbReference>
<dbReference type="PROSITE" id="PS00076">
    <property type="entry name" value="PYRIDINE_REDOX_1"/>
    <property type="match status" value="1"/>
</dbReference>
<evidence type="ECO:0000313" key="19">
    <source>
        <dbReference type="EMBL" id="SDP78937.1"/>
    </source>
</evidence>
<keyword evidence="7 14" id="KW-0274">FAD</keyword>
<evidence type="ECO:0000256" key="10">
    <source>
        <dbReference type="ARBA" id="ARBA00023157"/>
    </source>
</evidence>
<dbReference type="InterPro" id="IPR050151">
    <property type="entry name" value="Class-I_Pyr_Nuc-Dis_Oxidored"/>
</dbReference>
<evidence type="ECO:0000256" key="7">
    <source>
        <dbReference type="ARBA" id="ARBA00022827"/>
    </source>
</evidence>
<evidence type="ECO:0000313" key="20">
    <source>
        <dbReference type="Proteomes" id="UP000199073"/>
    </source>
</evidence>
<dbReference type="InterPro" id="IPR012999">
    <property type="entry name" value="Pyr_OxRdtase_I_AS"/>
</dbReference>
<dbReference type="PRINTS" id="PR00411">
    <property type="entry name" value="PNDRDTASEI"/>
</dbReference>
<dbReference type="PIRSF" id="PIRSF000350">
    <property type="entry name" value="Mercury_reductase_MerA"/>
    <property type="match status" value="1"/>
</dbReference>
<feature type="binding site" evidence="14">
    <location>
        <position position="51"/>
    </location>
    <ligand>
        <name>FAD</name>
        <dbReference type="ChEBI" id="CHEBI:57692"/>
    </ligand>
</feature>
<evidence type="ECO:0000259" key="18">
    <source>
        <dbReference type="Pfam" id="PF07992"/>
    </source>
</evidence>
<organism evidence="19 20">
    <name type="scientific">Desulforhopalus singaporensis</name>
    <dbReference type="NCBI Taxonomy" id="91360"/>
    <lineage>
        <taxon>Bacteria</taxon>
        <taxon>Pseudomonadati</taxon>
        <taxon>Thermodesulfobacteriota</taxon>
        <taxon>Desulfobulbia</taxon>
        <taxon>Desulfobulbales</taxon>
        <taxon>Desulfocapsaceae</taxon>
        <taxon>Desulforhopalus</taxon>
    </lineage>
</organism>
<dbReference type="NCBIfam" id="TIGR01350">
    <property type="entry name" value="lipoamide_DH"/>
    <property type="match status" value="1"/>
</dbReference>
<name>A0A1H0VKA0_9BACT</name>
<evidence type="ECO:0000256" key="9">
    <source>
        <dbReference type="ARBA" id="ARBA00023027"/>
    </source>
</evidence>
<dbReference type="OrthoDB" id="9786429at2"/>
<evidence type="ECO:0000256" key="4">
    <source>
        <dbReference type="ARBA" id="ARBA00016961"/>
    </source>
</evidence>
<dbReference type="InterPro" id="IPR016156">
    <property type="entry name" value="FAD/NAD-linked_Rdtase_dimer_sf"/>
</dbReference>